<evidence type="ECO:0000313" key="2">
    <source>
        <dbReference type="EMBL" id="ESU35158.1"/>
    </source>
</evidence>
<feature type="repeat" description="ANK" evidence="1">
    <location>
        <begin position="107"/>
        <end position="139"/>
    </location>
</feature>
<dbReference type="AlphaFoldDB" id="V6T8H1"/>
<dbReference type="PROSITE" id="PS50088">
    <property type="entry name" value="ANK_REPEAT"/>
    <property type="match status" value="2"/>
</dbReference>
<organism evidence="2 3">
    <name type="scientific">Giardia intestinalis</name>
    <name type="common">Giardia lamblia</name>
    <dbReference type="NCBI Taxonomy" id="5741"/>
    <lineage>
        <taxon>Eukaryota</taxon>
        <taxon>Metamonada</taxon>
        <taxon>Diplomonadida</taxon>
        <taxon>Hexamitidae</taxon>
        <taxon>Giardiinae</taxon>
        <taxon>Giardia</taxon>
    </lineage>
</organism>
<reference evidence="2 3" key="2">
    <citation type="journal article" date="2013" name="Genome Biol. Evol.">
        <title>Genome sequencing of Giardia lamblia genotypes A2 and B isolates (DH and GS) and comparative analysis with the genomes of genotypes A1 and E (WB and Pig).</title>
        <authorList>
            <person name="Adam R.D."/>
            <person name="Dahlstrom E.W."/>
            <person name="Martens C.A."/>
            <person name="Bruno D.P."/>
            <person name="Barbian K.D."/>
            <person name="Ricklefs S.M."/>
            <person name="Hernandez M.M."/>
            <person name="Narla N.P."/>
            <person name="Patel R.B."/>
            <person name="Porcella S.F."/>
            <person name="Nash T.E."/>
        </authorList>
    </citation>
    <scope>NUCLEOTIDE SEQUENCE [LARGE SCALE GENOMIC DNA]</scope>
    <source>
        <strain evidence="2 3">DH</strain>
    </source>
</reference>
<dbReference type="InterPro" id="IPR036770">
    <property type="entry name" value="Ankyrin_rpt-contain_sf"/>
</dbReference>
<evidence type="ECO:0000313" key="3">
    <source>
        <dbReference type="Proteomes" id="UP000018320"/>
    </source>
</evidence>
<feature type="repeat" description="ANK" evidence="1">
    <location>
        <begin position="56"/>
        <end position="88"/>
    </location>
</feature>
<gene>
    <name evidence="2" type="ORF">DHA2_153833</name>
</gene>
<dbReference type="Gene3D" id="1.25.40.20">
    <property type="entry name" value="Ankyrin repeat-containing domain"/>
    <property type="match status" value="1"/>
</dbReference>
<dbReference type="Pfam" id="PF12796">
    <property type="entry name" value="Ank_2"/>
    <property type="match status" value="1"/>
</dbReference>
<name>V6T8H1_GIAIN</name>
<dbReference type="PROSITE" id="PS50297">
    <property type="entry name" value="ANK_REP_REGION"/>
    <property type="match status" value="1"/>
</dbReference>
<dbReference type="VEuPathDB" id="GiardiaDB:GL50581_2213"/>
<dbReference type="VEuPathDB" id="GiardiaDB:DHA2_153833"/>
<proteinExistence type="predicted"/>
<dbReference type="SUPFAM" id="SSF48403">
    <property type="entry name" value="Ankyrin repeat"/>
    <property type="match status" value="1"/>
</dbReference>
<dbReference type="VEuPathDB" id="GiardiaDB:GL50803_0015464"/>
<dbReference type="EMBL" id="AHGT01000096">
    <property type="protein sequence ID" value="ESU35158.1"/>
    <property type="molecule type" value="Genomic_DNA"/>
</dbReference>
<evidence type="ECO:0000256" key="1">
    <source>
        <dbReference type="PROSITE-ProRule" id="PRU00023"/>
    </source>
</evidence>
<dbReference type="PANTHER" id="PTHR24184:SF11">
    <property type="entry name" value="ANKYRIN REPEAT AND SOCS BOX CONTAINING 3"/>
    <property type="match status" value="1"/>
</dbReference>
<protein>
    <submittedName>
        <fullName evidence="2">Ankyrin repeat protein</fullName>
    </submittedName>
</protein>
<dbReference type="PANTHER" id="PTHR24184">
    <property type="entry name" value="SI:CH211-189E2.2"/>
    <property type="match status" value="1"/>
</dbReference>
<dbReference type="Proteomes" id="UP000018320">
    <property type="component" value="Unassembled WGS sequence"/>
</dbReference>
<dbReference type="SMART" id="SM00248">
    <property type="entry name" value="ANK"/>
    <property type="match status" value="3"/>
</dbReference>
<keyword evidence="1" id="KW-0040">ANK repeat</keyword>
<dbReference type="InterPro" id="IPR002110">
    <property type="entry name" value="Ankyrin_rpt"/>
</dbReference>
<feature type="non-terminal residue" evidence="2">
    <location>
        <position position="1"/>
    </location>
</feature>
<dbReference type="VEuPathDB" id="GiardiaDB:QR46_3707"/>
<accession>V6T8H1</accession>
<reference evidence="3" key="1">
    <citation type="submission" date="2012-02" db="EMBL/GenBank/DDBJ databases">
        <title>Genome sequencing of Giardia lamblia Genotypes A2 and B isolates (DH and GS) and comparative analysis with the genomes of Genotypes A1 and E (WB and Pig).</title>
        <authorList>
            <person name="Adam R."/>
            <person name="Dahlstrom E."/>
            <person name="Martens C."/>
            <person name="Bruno D."/>
            <person name="Barbian K."/>
            <person name="Porcella S.F."/>
            <person name="Nash T."/>
        </authorList>
    </citation>
    <scope>NUCLEOTIDE SEQUENCE</scope>
    <source>
        <strain evidence="3">DH</strain>
    </source>
</reference>
<sequence>VAMLCGGARGRREKAREEWFRAACTGDIRVVTKLLSKHNTAPSDARPTLAHGSIFSGFAAIHYAAYNGHDAIVKLLLRTEATACTEKPLRISALGIINSRLHIHLSPGATPLMVAVIRGHIDVALTLLEHAYKHEASHAQMAGAPLSARSKVKAGSNRALPPKNEVRKHTLRAQTATGISALMLLVTLNTSDAITLLKAKDYLLLREEVELTSSNGGNAALMIALLGRDKILEEIISLILGPEEYYTDANSCAPNTTMQLFIGGLQIVGPLPPFQQDRNLFYFAISFMKSLMQRDERGFTVLDSARYQLNEKKWGTSRAAKERTYLLYRNLLWRIHIFVNDCPPVNIQNPCEHWNNYEACCNRLGAISDGEFKILAKDLAKNPEINHSIEDMLTIPRFQKLMRPFSSAIASSRPKVKAVVEQEVVDKHDPDHEPERDSYPESIKICPGASIFDSSIEPSSTLNSTLVLTKTVVGDCLDDQAGSPLQTSIPVRVQDGIELAQVTPTTKSHRSDKFSVRSSNSLQLSLNLNFDASPTSSSQILNN</sequence>
<comment type="caution">
    <text evidence="2">The sequence shown here is derived from an EMBL/GenBank/DDBJ whole genome shotgun (WGS) entry which is preliminary data.</text>
</comment>